<protein>
    <submittedName>
        <fullName evidence="1">Uncharacterized protein</fullName>
    </submittedName>
</protein>
<comment type="caution">
    <text evidence="1">The sequence shown here is derived from an EMBL/GenBank/DDBJ whole genome shotgun (WGS) entry which is preliminary data.</text>
</comment>
<gene>
    <name evidence="1" type="ORF">RNC47_15835</name>
</gene>
<sequence>MDPLSLLVGAGIAVSGFLAGRFGTRRRAGERPEQVEPLCTCGHGLAYHDRESQDCHGLVKTAVKFDKVYGAVGYEMRPCTCRRYVGPMPLETFYAPEITD</sequence>
<accession>A0ABU2LQG1</accession>
<proteinExistence type="predicted"/>
<name>A0ABU2LQG1_9ACTN</name>
<evidence type="ECO:0000313" key="2">
    <source>
        <dbReference type="Proteomes" id="UP001183420"/>
    </source>
</evidence>
<dbReference type="Proteomes" id="UP001183420">
    <property type="component" value="Unassembled WGS sequence"/>
</dbReference>
<reference evidence="2" key="1">
    <citation type="submission" date="2023-07" db="EMBL/GenBank/DDBJ databases">
        <title>30 novel species of actinomycetes from the DSMZ collection.</title>
        <authorList>
            <person name="Nouioui I."/>
        </authorList>
    </citation>
    <scope>NUCLEOTIDE SEQUENCE [LARGE SCALE GENOMIC DNA]</scope>
    <source>
        <strain evidence="2">DSM 44918</strain>
    </source>
</reference>
<dbReference type="RefSeq" id="WP_311599310.1">
    <property type="nucleotide sequence ID" value="NZ_JAVREM010000017.1"/>
</dbReference>
<dbReference type="EMBL" id="JAVREM010000017">
    <property type="protein sequence ID" value="MDT0319810.1"/>
    <property type="molecule type" value="Genomic_DNA"/>
</dbReference>
<keyword evidence="2" id="KW-1185">Reference proteome</keyword>
<organism evidence="1 2">
    <name type="scientific">Streptomyces millisiae</name>
    <dbReference type="NCBI Taxonomy" id="3075542"/>
    <lineage>
        <taxon>Bacteria</taxon>
        <taxon>Bacillati</taxon>
        <taxon>Actinomycetota</taxon>
        <taxon>Actinomycetes</taxon>
        <taxon>Kitasatosporales</taxon>
        <taxon>Streptomycetaceae</taxon>
        <taxon>Streptomyces</taxon>
    </lineage>
</organism>
<evidence type="ECO:0000313" key="1">
    <source>
        <dbReference type="EMBL" id="MDT0319810.1"/>
    </source>
</evidence>